<evidence type="ECO:0000313" key="1">
    <source>
        <dbReference type="Ensembl" id="ENSPLAP00000031244.1"/>
    </source>
</evidence>
<proteinExistence type="predicted"/>
<dbReference type="STRING" id="48699.ENSPLAP00000031244"/>
<dbReference type="PANTHER" id="PTHR46375:SF5">
    <property type="entry name" value="KELCH REPEAT AND BTB DOMAIN-CONTAINING PROTEIN 13-RELATED"/>
    <property type="match status" value="1"/>
</dbReference>
<dbReference type="InterPro" id="IPR052392">
    <property type="entry name" value="Kelch-BTB_domain-containing"/>
</dbReference>
<dbReference type="PANTHER" id="PTHR46375">
    <property type="entry name" value="KELCH REPEAT AND BTB DOMAIN-CONTAINING PROTEIN 13-RELATED"/>
    <property type="match status" value="1"/>
</dbReference>
<dbReference type="Ensembl" id="ENSPLAT00000031855.1">
    <property type="protein sequence ID" value="ENSPLAP00000031244.1"/>
    <property type="gene ID" value="ENSPLAG00000023092.1"/>
</dbReference>
<dbReference type="Proteomes" id="UP000261500">
    <property type="component" value="Unplaced"/>
</dbReference>
<name>A0A3B3W2P7_9TELE</name>
<reference evidence="1" key="2">
    <citation type="submission" date="2025-09" db="UniProtKB">
        <authorList>
            <consortium name="Ensembl"/>
        </authorList>
    </citation>
    <scope>IDENTIFICATION</scope>
</reference>
<organism evidence="1 2">
    <name type="scientific">Poecilia latipinna</name>
    <name type="common">sailfin molly</name>
    <dbReference type="NCBI Taxonomy" id="48699"/>
    <lineage>
        <taxon>Eukaryota</taxon>
        <taxon>Metazoa</taxon>
        <taxon>Chordata</taxon>
        <taxon>Craniata</taxon>
        <taxon>Vertebrata</taxon>
        <taxon>Euteleostomi</taxon>
        <taxon>Actinopterygii</taxon>
        <taxon>Neopterygii</taxon>
        <taxon>Teleostei</taxon>
        <taxon>Neoteleostei</taxon>
        <taxon>Acanthomorphata</taxon>
        <taxon>Ovalentaria</taxon>
        <taxon>Atherinomorphae</taxon>
        <taxon>Cyprinodontiformes</taxon>
        <taxon>Poeciliidae</taxon>
        <taxon>Poeciliinae</taxon>
        <taxon>Poecilia</taxon>
    </lineage>
</organism>
<dbReference type="GeneTree" id="ENSGT00940000161629"/>
<evidence type="ECO:0000313" key="2">
    <source>
        <dbReference type="Proteomes" id="UP000261500"/>
    </source>
</evidence>
<accession>A0A3B3W2P7</accession>
<reference evidence="1" key="1">
    <citation type="submission" date="2025-08" db="UniProtKB">
        <authorList>
            <consortium name="Ensembl"/>
        </authorList>
    </citation>
    <scope>IDENTIFICATION</scope>
</reference>
<keyword evidence="2" id="KW-1185">Reference proteome</keyword>
<protein>
    <submittedName>
        <fullName evidence="1">Uncharacterized protein</fullName>
    </submittedName>
</protein>
<dbReference type="AlphaFoldDB" id="A0A3B3W2P7"/>
<sequence>MVGHRDNLYMMRNGPGEDFLLCVMDCYNLTSGQWTAMSGHYSNSKGSLFTAVVRGDSVFTLSRHVTTEYRVEKTQWRRKREMEGFGRVGSIYTFQMRDHPKMGPWATARVSCL</sequence>